<name>A0AAD9IQS3_9ANNE</name>
<dbReference type="AlphaFoldDB" id="A0AAD9IQS3"/>
<dbReference type="PANTHER" id="PTHR43563:SF1">
    <property type="entry name" value="AMINE OXIDASE [FLAVIN-CONTAINING] B"/>
    <property type="match status" value="1"/>
</dbReference>
<comment type="caution">
    <text evidence="6">The sequence shown here is derived from an EMBL/GenBank/DDBJ whole genome shotgun (WGS) entry which is preliminary data.</text>
</comment>
<evidence type="ECO:0000256" key="4">
    <source>
        <dbReference type="SAM" id="Phobius"/>
    </source>
</evidence>
<dbReference type="GO" id="GO:0008131">
    <property type="term" value="F:primary methylamine oxidase activity"/>
    <property type="evidence" value="ECO:0007669"/>
    <property type="project" value="TreeGrafter"/>
</dbReference>
<comment type="subcellular location">
    <subcellularLocation>
        <location evidence="1">Mitochondrion outer membrane</location>
        <topology evidence="1">Single-pass type IV membrane protein</topology>
        <orientation evidence="1">Cytoplasmic side</orientation>
    </subcellularLocation>
</comment>
<dbReference type="InterPro" id="IPR002937">
    <property type="entry name" value="Amino_oxidase"/>
</dbReference>
<dbReference type="Proteomes" id="UP001208570">
    <property type="component" value="Unassembled WGS sequence"/>
</dbReference>
<dbReference type="SUPFAM" id="SSF54373">
    <property type="entry name" value="FAD-linked reductases, C-terminal domain"/>
    <property type="match status" value="1"/>
</dbReference>
<dbReference type="InterPro" id="IPR050703">
    <property type="entry name" value="Flavin_MAO"/>
</dbReference>
<proteinExistence type="predicted"/>
<dbReference type="GO" id="GO:0005741">
    <property type="term" value="C:mitochondrial outer membrane"/>
    <property type="evidence" value="ECO:0007669"/>
    <property type="project" value="UniProtKB-SubCell"/>
</dbReference>
<evidence type="ECO:0000256" key="2">
    <source>
        <dbReference type="ARBA" id="ARBA00012804"/>
    </source>
</evidence>
<dbReference type="EC" id="1.4.3.4" evidence="2"/>
<keyword evidence="4" id="KW-0472">Membrane</keyword>
<reference evidence="6" key="1">
    <citation type="journal article" date="2023" name="Mol. Biol. Evol.">
        <title>Third-Generation Sequencing Reveals the Adaptive Role of the Epigenome in Three Deep-Sea Polychaetes.</title>
        <authorList>
            <person name="Perez M."/>
            <person name="Aroh O."/>
            <person name="Sun Y."/>
            <person name="Lan Y."/>
            <person name="Juniper S.K."/>
            <person name="Young C.R."/>
            <person name="Angers B."/>
            <person name="Qian P.Y."/>
        </authorList>
    </citation>
    <scope>NUCLEOTIDE SEQUENCE</scope>
    <source>
        <strain evidence="6">P08H-3</strain>
    </source>
</reference>
<dbReference type="EMBL" id="JAODUP010001893">
    <property type="protein sequence ID" value="KAK2139272.1"/>
    <property type="molecule type" value="Genomic_DNA"/>
</dbReference>
<evidence type="ECO:0000313" key="7">
    <source>
        <dbReference type="Proteomes" id="UP001208570"/>
    </source>
</evidence>
<gene>
    <name evidence="6" type="ORF">LSH36_1898g00003</name>
</gene>
<evidence type="ECO:0000313" key="6">
    <source>
        <dbReference type="EMBL" id="KAK2139272.1"/>
    </source>
</evidence>
<evidence type="ECO:0000256" key="1">
    <source>
        <dbReference type="ARBA" id="ARBA00004362"/>
    </source>
</evidence>
<keyword evidence="4" id="KW-0812">Transmembrane</keyword>
<sequence length="157" mass="17896">MPMGSIIKTMMFYKTAFWKEKGLCGEMTTDRGPVVCCMDDTKPDGSHPCIMGFVLANHAREMENMAPEQRKDAIIHHYATVFNDNRFLQVLCLLNKINESDIDQEEPLLAEFPEHPVEVTIIEHMMPSVSSFLWCTGAVLSGLLAWYIPKYIVLKLK</sequence>
<dbReference type="Gene3D" id="3.90.660.10">
    <property type="match status" value="1"/>
</dbReference>
<dbReference type="Pfam" id="PF01593">
    <property type="entry name" value="Amino_oxidase"/>
    <property type="match status" value="1"/>
</dbReference>
<accession>A0AAD9IQS3</accession>
<evidence type="ECO:0000259" key="5">
    <source>
        <dbReference type="Pfam" id="PF01593"/>
    </source>
</evidence>
<organism evidence="6 7">
    <name type="scientific">Paralvinella palmiformis</name>
    <dbReference type="NCBI Taxonomy" id="53620"/>
    <lineage>
        <taxon>Eukaryota</taxon>
        <taxon>Metazoa</taxon>
        <taxon>Spiralia</taxon>
        <taxon>Lophotrochozoa</taxon>
        <taxon>Annelida</taxon>
        <taxon>Polychaeta</taxon>
        <taxon>Sedentaria</taxon>
        <taxon>Canalipalpata</taxon>
        <taxon>Terebellida</taxon>
        <taxon>Terebelliformia</taxon>
        <taxon>Alvinellidae</taxon>
        <taxon>Paralvinella</taxon>
    </lineage>
</organism>
<comment type="catalytic activity">
    <reaction evidence="3">
        <text>a secondary aliphatic amine + O2 + H2O = a primary amine + an aldehyde + H2O2</text>
        <dbReference type="Rhea" id="RHEA:26414"/>
        <dbReference type="ChEBI" id="CHEBI:15377"/>
        <dbReference type="ChEBI" id="CHEBI:15379"/>
        <dbReference type="ChEBI" id="CHEBI:16240"/>
        <dbReference type="ChEBI" id="CHEBI:17478"/>
        <dbReference type="ChEBI" id="CHEBI:58855"/>
        <dbReference type="ChEBI" id="CHEBI:65296"/>
        <dbReference type="EC" id="1.4.3.4"/>
    </reaction>
</comment>
<feature type="transmembrane region" description="Helical" evidence="4">
    <location>
        <begin position="131"/>
        <end position="148"/>
    </location>
</feature>
<feature type="domain" description="Amine oxidase" evidence="5">
    <location>
        <begin position="2"/>
        <end position="84"/>
    </location>
</feature>
<keyword evidence="4" id="KW-1133">Transmembrane helix</keyword>
<dbReference type="GO" id="GO:0097621">
    <property type="term" value="F:monoamine oxidase activity"/>
    <property type="evidence" value="ECO:0007669"/>
    <property type="project" value="UniProtKB-EC"/>
</dbReference>
<evidence type="ECO:0000256" key="3">
    <source>
        <dbReference type="ARBA" id="ARBA00048448"/>
    </source>
</evidence>
<protein>
    <recommendedName>
        <fullName evidence="2">monoamine oxidase</fullName>
        <ecNumber evidence="2">1.4.3.4</ecNumber>
    </recommendedName>
</protein>
<keyword evidence="7" id="KW-1185">Reference proteome</keyword>
<dbReference type="GO" id="GO:0050660">
    <property type="term" value="F:flavin adenine dinucleotide binding"/>
    <property type="evidence" value="ECO:0007669"/>
    <property type="project" value="TreeGrafter"/>
</dbReference>
<dbReference type="PANTHER" id="PTHR43563">
    <property type="entry name" value="AMINE OXIDASE"/>
    <property type="match status" value="1"/>
</dbReference>